<keyword evidence="1" id="KW-0472">Membrane</keyword>
<name>A0A6P7FNV3_DIAVI</name>
<keyword evidence="2" id="KW-0732">Signal</keyword>
<dbReference type="AlphaFoldDB" id="A0A6P7FNV3"/>
<feature type="chain" id="PRO_5028343436" evidence="2">
    <location>
        <begin position="18"/>
        <end position="306"/>
    </location>
</feature>
<dbReference type="RefSeq" id="XP_028138039.1">
    <property type="nucleotide sequence ID" value="XM_028282238.1"/>
</dbReference>
<organism evidence="3">
    <name type="scientific">Diabrotica virgifera virgifera</name>
    <name type="common">western corn rootworm</name>
    <dbReference type="NCBI Taxonomy" id="50390"/>
    <lineage>
        <taxon>Eukaryota</taxon>
        <taxon>Metazoa</taxon>
        <taxon>Ecdysozoa</taxon>
        <taxon>Arthropoda</taxon>
        <taxon>Hexapoda</taxon>
        <taxon>Insecta</taxon>
        <taxon>Pterygota</taxon>
        <taxon>Neoptera</taxon>
        <taxon>Endopterygota</taxon>
        <taxon>Coleoptera</taxon>
        <taxon>Polyphaga</taxon>
        <taxon>Cucujiformia</taxon>
        <taxon>Chrysomeloidea</taxon>
        <taxon>Chrysomelidae</taxon>
        <taxon>Galerucinae</taxon>
        <taxon>Diabroticina</taxon>
        <taxon>Diabroticites</taxon>
        <taxon>Diabrotica</taxon>
    </lineage>
</organism>
<sequence>MYKLLILLLLKTHAVLCIWPPSYKVNMSHQDTFIISETIENKEFNDVYEEDEMIHAQDMETIKSDNDKFYRLHADLANIRKNNDNVLNVKKNRIFESNPEKEENYVKEDDIVYFENSDQSSSSKRKRSDSNKNESVNYDYESLKAEFKNEVQDAIRSNETLNYTTVREDEGIKDSFKSLIGQKMTRNCTEEERKGIGLIAVKCIWDDINKPKLGTPWLDLILRIILIWIGVYIIIAVPCWCQYGWCCCCCRCKFCKPQEQIEDAKQFFAQNPPGTFHDKDGNVVYYTPTLYEKYAQKELEDQLKNM</sequence>
<dbReference type="InParanoid" id="A0A6P7FNV3"/>
<reference evidence="3" key="1">
    <citation type="submission" date="2025-08" db="UniProtKB">
        <authorList>
            <consortium name="RefSeq"/>
        </authorList>
    </citation>
    <scope>IDENTIFICATION</scope>
    <source>
        <tissue evidence="3">Whole insect</tissue>
    </source>
</reference>
<evidence type="ECO:0000256" key="1">
    <source>
        <dbReference type="SAM" id="Phobius"/>
    </source>
</evidence>
<evidence type="ECO:0000313" key="3">
    <source>
        <dbReference type="RefSeq" id="XP_028138039.1"/>
    </source>
</evidence>
<keyword evidence="1" id="KW-1133">Transmembrane helix</keyword>
<protein>
    <submittedName>
        <fullName evidence="3">Uncharacterized protein LOC114332442</fullName>
    </submittedName>
</protein>
<keyword evidence="1" id="KW-0812">Transmembrane</keyword>
<feature type="transmembrane region" description="Helical" evidence="1">
    <location>
        <begin position="220"/>
        <end position="241"/>
    </location>
</feature>
<evidence type="ECO:0000256" key="2">
    <source>
        <dbReference type="SAM" id="SignalP"/>
    </source>
</evidence>
<accession>A0A6P7FNV3</accession>
<gene>
    <name evidence="3" type="primary">LOC114332442</name>
</gene>
<feature type="signal peptide" evidence="2">
    <location>
        <begin position="1"/>
        <end position="17"/>
    </location>
</feature>
<proteinExistence type="predicted"/>